<dbReference type="PROSITE" id="PS50850">
    <property type="entry name" value="MFS"/>
    <property type="match status" value="1"/>
</dbReference>
<feature type="transmembrane region" description="Helical" evidence="5">
    <location>
        <begin position="410"/>
        <end position="426"/>
    </location>
</feature>
<feature type="transmembrane region" description="Helical" evidence="5">
    <location>
        <begin position="112"/>
        <end position="134"/>
    </location>
</feature>
<comment type="caution">
    <text evidence="7">The sequence shown here is derived from an EMBL/GenBank/DDBJ whole genome shotgun (WGS) entry which is preliminary data.</text>
</comment>
<gene>
    <name evidence="7" type="ORF">QQ44_18420</name>
</gene>
<dbReference type="SUPFAM" id="SSF103473">
    <property type="entry name" value="MFS general substrate transporter"/>
    <property type="match status" value="1"/>
</dbReference>
<evidence type="ECO:0000313" key="8">
    <source>
        <dbReference type="Proteomes" id="UP000031004"/>
    </source>
</evidence>
<feature type="transmembrane region" description="Helical" evidence="5">
    <location>
        <begin position="207"/>
        <end position="225"/>
    </location>
</feature>
<dbReference type="PANTHER" id="PTHR42718">
    <property type="entry name" value="MAJOR FACILITATOR SUPERFAMILY MULTIDRUG TRANSPORTER MFSC"/>
    <property type="match status" value="1"/>
</dbReference>
<organism evidence="7 8">
    <name type="scientific">Mycolicibacterium setense</name>
    <dbReference type="NCBI Taxonomy" id="431269"/>
    <lineage>
        <taxon>Bacteria</taxon>
        <taxon>Bacillati</taxon>
        <taxon>Actinomycetota</taxon>
        <taxon>Actinomycetes</taxon>
        <taxon>Mycobacteriales</taxon>
        <taxon>Mycobacteriaceae</taxon>
        <taxon>Mycolicibacterium</taxon>
    </lineage>
</organism>
<protein>
    <recommendedName>
        <fullName evidence="6">Major facilitator superfamily (MFS) profile domain-containing protein</fullName>
    </recommendedName>
</protein>
<keyword evidence="8" id="KW-1185">Reference proteome</keyword>
<evidence type="ECO:0000313" key="7">
    <source>
        <dbReference type="EMBL" id="KHO24100.1"/>
    </source>
</evidence>
<dbReference type="CDD" id="cd17321">
    <property type="entry name" value="MFS_MMR_MDR_like"/>
    <property type="match status" value="1"/>
</dbReference>
<keyword evidence="2 5" id="KW-0812">Transmembrane</keyword>
<feature type="transmembrane region" description="Helical" evidence="5">
    <location>
        <begin position="231"/>
        <end position="252"/>
    </location>
</feature>
<proteinExistence type="predicted"/>
<reference evidence="7 8" key="1">
    <citation type="submission" date="2014-11" db="EMBL/GenBank/DDBJ databases">
        <title>Mycobacterium setense Manresensis Genome.</title>
        <authorList>
            <person name="Rech G."/>
            <person name="Sumoy L."/>
        </authorList>
    </citation>
    <scope>NUCLEOTIDE SEQUENCE [LARGE SCALE GENOMIC DNA]</scope>
    <source>
        <strain evidence="7 8">Manresensis</strain>
    </source>
</reference>
<feature type="domain" description="Major facilitator superfamily (MFS) profile" evidence="6">
    <location>
        <begin position="21"/>
        <end position="458"/>
    </location>
</feature>
<feature type="transmembrane region" description="Helical" evidence="5">
    <location>
        <begin position="21"/>
        <end position="47"/>
    </location>
</feature>
<name>A0ABR4YST4_9MYCO</name>
<evidence type="ECO:0000256" key="3">
    <source>
        <dbReference type="ARBA" id="ARBA00022989"/>
    </source>
</evidence>
<evidence type="ECO:0000256" key="1">
    <source>
        <dbReference type="ARBA" id="ARBA00004651"/>
    </source>
</evidence>
<evidence type="ECO:0000256" key="2">
    <source>
        <dbReference type="ARBA" id="ARBA00022692"/>
    </source>
</evidence>
<dbReference type="InterPro" id="IPR036259">
    <property type="entry name" value="MFS_trans_sf"/>
</dbReference>
<evidence type="ECO:0000256" key="5">
    <source>
        <dbReference type="SAM" id="Phobius"/>
    </source>
</evidence>
<dbReference type="Pfam" id="PF07690">
    <property type="entry name" value="MFS_1"/>
    <property type="match status" value="2"/>
</dbReference>
<feature type="transmembrane region" description="Helical" evidence="5">
    <location>
        <begin position="432"/>
        <end position="454"/>
    </location>
</feature>
<dbReference type="PRINTS" id="PR01036">
    <property type="entry name" value="TCRTETB"/>
</dbReference>
<feature type="transmembrane region" description="Helical" evidence="5">
    <location>
        <begin position="339"/>
        <end position="360"/>
    </location>
</feature>
<feature type="transmembrane region" description="Helical" evidence="5">
    <location>
        <begin position="146"/>
        <end position="167"/>
    </location>
</feature>
<feature type="transmembrane region" description="Helical" evidence="5">
    <location>
        <begin position="87"/>
        <end position="106"/>
    </location>
</feature>
<accession>A0ABR4YST4</accession>
<feature type="transmembrane region" description="Helical" evidence="5">
    <location>
        <begin position="53"/>
        <end position="75"/>
    </location>
</feature>
<dbReference type="Proteomes" id="UP000031004">
    <property type="component" value="Unassembled WGS sequence"/>
</dbReference>
<comment type="subcellular location">
    <subcellularLocation>
        <location evidence="1">Cell membrane</location>
        <topology evidence="1">Multi-pass membrane protein</topology>
    </subcellularLocation>
</comment>
<dbReference type="PANTHER" id="PTHR42718:SF49">
    <property type="entry name" value="EXPORT PROTEIN"/>
    <property type="match status" value="1"/>
</dbReference>
<dbReference type="Gene3D" id="1.20.1720.10">
    <property type="entry name" value="Multidrug resistance protein D"/>
    <property type="match status" value="1"/>
</dbReference>
<evidence type="ECO:0000259" key="6">
    <source>
        <dbReference type="PROSITE" id="PS50850"/>
    </source>
</evidence>
<dbReference type="Gene3D" id="1.20.1250.20">
    <property type="entry name" value="MFS general substrate transporter like domains"/>
    <property type="match status" value="1"/>
</dbReference>
<sequence length="465" mass="46803">MRSENAVTQQSTTDPCTDWRPLATCCLGTFLLLAYTTVVTVSAPVIAESVGSGFAVSQWIIDVYTLALAALVLAMGSLGDRIGHRQLFLIGLAGLGTASVACAAATTGGMLIAARGAQGIGGAAVFATVVPLLTQCYDGRARGIAFAVWGAVAGAGSTVGTVAGGAVTEFVTWRWLFVAAVPICAVAVTIGAISLPRERPARTRVDVAGTALLTTAMTGTTFAVINGGEHGWTTAGTLGGIAVAAASLLFLIPAQRRAAQPVLPATLFATRGFVAVLLVGFAYYFAAFAALPVLSRWLQDSQHMGPFQAALILSIQLVAFIVISLGLSAQLHDASRARVLGGGTVLTGLACLSGVALLHWPHWTALIVALILSGVGAGVVSPVLPAVAATSVPAERAGTAAAAANSARQLGLTIGIAVCGALSQSTRPTYGLVAALVVSGLVALCGGGTAAALLRRTDATPKASH</sequence>
<dbReference type="InterPro" id="IPR020846">
    <property type="entry name" value="MFS_dom"/>
</dbReference>
<feature type="transmembrane region" description="Helical" evidence="5">
    <location>
        <begin position="273"/>
        <end position="295"/>
    </location>
</feature>
<feature type="transmembrane region" description="Helical" evidence="5">
    <location>
        <begin position="173"/>
        <end position="195"/>
    </location>
</feature>
<dbReference type="RefSeq" id="WP_039322789.1">
    <property type="nucleotide sequence ID" value="NZ_JTLZ01000008.1"/>
</dbReference>
<feature type="transmembrane region" description="Helical" evidence="5">
    <location>
        <begin position="366"/>
        <end position="389"/>
    </location>
</feature>
<dbReference type="InterPro" id="IPR011701">
    <property type="entry name" value="MFS"/>
</dbReference>
<keyword evidence="3 5" id="KW-1133">Transmembrane helix</keyword>
<feature type="transmembrane region" description="Helical" evidence="5">
    <location>
        <begin position="307"/>
        <end position="327"/>
    </location>
</feature>
<evidence type="ECO:0000256" key="4">
    <source>
        <dbReference type="ARBA" id="ARBA00023136"/>
    </source>
</evidence>
<dbReference type="EMBL" id="JTLZ01000008">
    <property type="protein sequence ID" value="KHO24100.1"/>
    <property type="molecule type" value="Genomic_DNA"/>
</dbReference>
<keyword evidence="4 5" id="KW-0472">Membrane</keyword>